<dbReference type="GO" id="GO:0005524">
    <property type="term" value="F:ATP binding"/>
    <property type="evidence" value="ECO:0007669"/>
    <property type="project" value="UniProtKB-UniRule"/>
</dbReference>
<dbReference type="PANTHER" id="PTHR23132">
    <property type="entry name" value="D-ALANINE--D-ALANINE LIGASE"/>
    <property type="match status" value="1"/>
</dbReference>
<sequence>MRVSVLHDAPPVGARPDQDDNLVQAREVALALEAGGHQAALCAWEGSPRRSLERLAGQGPDAVFNLVEEPLGRAARIHTAPVWLAHQGLAFCGAGGRAMLLTSHKLLAKRALDKAGLPTPAWRTTQGAGQGECREPWLIKAVWEHGSLGIDDDSLVPADRPLRLTQALAAKEAQVGGPCFAEAYIEGREFNLALLAGPGGVRLLPPAEIVFEGYDAGQLKVVGYRAKWEANSFEYHHTPRRFEFPPEDRALLARLQDLAHACWGLFGLRGWARVDFRVDRQGQPWILEVNANPCLAADAGFAAAALRAGLDQAAVVAAILADRHQPPQGRV</sequence>
<accession>A0AAU9EBD8</accession>
<dbReference type="GO" id="GO:0008716">
    <property type="term" value="F:D-alanine-D-alanine ligase activity"/>
    <property type="evidence" value="ECO:0007669"/>
    <property type="project" value="InterPro"/>
</dbReference>
<dbReference type="PROSITE" id="PS50975">
    <property type="entry name" value="ATP_GRASP"/>
    <property type="match status" value="1"/>
</dbReference>
<evidence type="ECO:0000259" key="4">
    <source>
        <dbReference type="PROSITE" id="PS50975"/>
    </source>
</evidence>
<dbReference type="GO" id="GO:0046872">
    <property type="term" value="F:metal ion binding"/>
    <property type="evidence" value="ECO:0007669"/>
    <property type="project" value="InterPro"/>
</dbReference>
<evidence type="ECO:0000256" key="1">
    <source>
        <dbReference type="ARBA" id="ARBA00010871"/>
    </source>
</evidence>
<evidence type="ECO:0000256" key="3">
    <source>
        <dbReference type="PROSITE-ProRule" id="PRU00409"/>
    </source>
</evidence>
<protein>
    <submittedName>
        <fullName evidence="5">D-alanine--D-alanine ligase</fullName>
    </submittedName>
</protein>
<dbReference type="KEGG" id="dmp:FAK_15140"/>
<keyword evidence="6" id="KW-1185">Reference proteome</keyword>
<feature type="domain" description="ATP-grasp" evidence="4">
    <location>
        <begin position="109"/>
        <end position="321"/>
    </location>
</feature>
<dbReference type="Proteomes" id="UP001366166">
    <property type="component" value="Chromosome"/>
</dbReference>
<name>A0AAU9EBD8_9BACT</name>
<dbReference type="EMBL" id="AP028679">
    <property type="protein sequence ID" value="BEQ14448.1"/>
    <property type="molecule type" value="Genomic_DNA"/>
</dbReference>
<dbReference type="PANTHER" id="PTHR23132:SF23">
    <property type="entry name" value="D-ALANINE--D-ALANINE LIGASE B"/>
    <property type="match status" value="1"/>
</dbReference>
<gene>
    <name evidence="5" type="primary">ddl</name>
    <name evidence="5" type="ORF">FAK_15140</name>
</gene>
<keyword evidence="2 5" id="KW-0436">Ligase</keyword>
<organism evidence="5 6">
    <name type="scientific">Desulfoferula mesophila</name>
    <dbReference type="NCBI Taxonomy" id="3058419"/>
    <lineage>
        <taxon>Bacteria</taxon>
        <taxon>Pseudomonadati</taxon>
        <taxon>Thermodesulfobacteriota</taxon>
        <taxon>Desulfarculia</taxon>
        <taxon>Desulfarculales</taxon>
        <taxon>Desulfarculaceae</taxon>
        <taxon>Desulfoferula</taxon>
    </lineage>
</organism>
<evidence type="ECO:0000256" key="2">
    <source>
        <dbReference type="ARBA" id="ARBA00022598"/>
    </source>
</evidence>
<reference evidence="6" key="1">
    <citation type="journal article" date="2023" name="Arch. Microbiol.">
        <title>Desulfoferula mesophilus gen. nov. sp. nov., a mesophilic sulfate-reducing bacterium isolated from a brackish lake sediment.</title>
        <authorList>
            <person name="Watanabe T."/>
            <person name="Yabe T."/>
            <person name="Tsuji J.M."/>
            <person name="Fukui M."/>
        </authorList>
    </citation>
    <scope>NUCLEOTIDE SEQUENCE [LARGE SCALE GENOMIC DNA]</scope>
    <source>
        <strain evidence="6">12FAK</strain>
    </source>
</reference>
<dbReference type="SUPFAM" id="SSF56059">
    <property type="entry name" value="Glutathione synthetase ATP-binding domain-like"/>
    <property type="match status" value="1"/>
</dbReference>
<dbReference type="Pfam" id="PF07478">
    <property type="entry name" value="Dala_Dala_lig_C"/>
    <property type="match status" value="1"/>
</dbReference>
<comment type="similarity">
    <text evidence="1">Belongs to the D-alanine--D-alanine ligase family.</text>
</comment>
<proteinExistence type="inferred from homology"/>
<dbReference type="Gene3D" id="3.30.470.20">
    <property type="entry name" value="ATP-grasp fold, B domain"/>
    <property type="match status" value="1"/>
</dbReference>
<dbReference type="AlphaFoldDB" id="A0AAU9EBD8"/>
<dbReference type="RefSeq" id="WP_338606154.1">
    <property type="nucleotide sequence ID" value="NZ_AP028679.1"/>
</dbReference>
<evidence type="ECO:0000313" key="5">
    <source>
        <dbReference type="EMBL" id="BEQ14448.1"/>
    </source>
</evidence>
<dbReference type="InterPro" id="IPR011761">
    <property type="entry name" value="ATP-grasp"/>
</dbReference>
<keyword evidence="3" id="KW-0067">ATP-binding</keyword>
<keyword evidence="3" id="KW-0547">Nucleotide-binding</keyword>
<evidence type="ECO:0000313" key="6">
    <source>
        <dbReference type="Proteomes" id="UP001366166"/>
    </source>
</evidence>
<dbReference type="InterPro" id="IPR011095">
    <property type="entry name" value="Dala_Dala_lig_C"/>
</dbReference>